<accession>A0A0B7MKC8</accession>
<dbReference type="Proteomes" id="UP000046155">
    <property type="component" value="Unassembled WGS sequence"/>
</dbReference>
<keyword evidence="2" id="KW-1185">Reference proteome</keyword>
<reference evidence="2" key="1">
    <citation type="submission" date="2015-01" db="EMBL/GenBank/DDBJ databases">
        <authorList>
            <person name="Manzoor Shahid"/>
            <person name="Zubair Saima"/>
        </authorList>
    </citation>
    <scope>NUCLEOTIDE SEQUENCE [LARGE SCALE GENOMIC DNA]</scope>
    <source>
        <strain evidence="2">Sp3</strain>
    </source>
</reference>
<dbReference type="SUPFAM" id="SSF51735">
    <property type="entry name" value="NAD(P)-binding Rossmann-fold domains"/>
    <property type="match status" value="1"/>
</dbReference>
<dbReference type="InterPro" id="IPR036291">
    <property type="entry name" value="NAD(P)-bd_dom_sf"/>
</dbReference>
<evidence type="ECO:0000313" key="2">
    <source>
        <dbReference type="Proteomes" id="UP000046155"/>
    </source>
</evidence>
<protein>
    <submittedName>
        <fullName evidence="1">Uncharacterized protein</fullName>
    </submittedName>
</protein>
<name>A0A0B7MKC8_9FIRM</name>
<sequence>MIIVKRKKARSKLGGKSVPLATVPCTTRLLSNTSERDNMSLYAVRVAHILTIKCWNPHLANRVGVRDEAESSLLFCYTGMVCSHVVSCLSRNVCCASPLTPYYFLPDVLLGSLAGELKQKIEARTALVSVIGLGYVGLPLAVEKAKVGFKVLGVGQTPGGEGD</sequence>
<organism evidence="1 2">
    <name type="scientific">Syntrophaceticus schinkii</name>
    <dbReference type="NCBI Taxonomy" id="499207"/>
    <lineage>
        <taxon>Bacteria</taxon>
        <taxon>Bacillati</taxon>
        <taxon>Bacillota</taxon>
        <taxon>Clostridia</taxon>
        <taxon>Thermoanaerobacterales</taxon>
        <taxon>Thermoanaerobacterales Family III. Incertae Sedis</taxon>
        <taxon>Syntrophaceticus</taxon>
    </lineage>
</organism>
<evidence type="ECO:0000313" key="1">
    <source>
        <dbReference type="EMBL" id="CEO88401.1"/>
    </source>
</evidence>
<dbReference type="EMBL" id="CDRZ01000092">
    <property type="protein sequence ID" value="CEO88401.1"/>
    <property type="molecule type" value="Genomic_DNA"/>
</dbReference>
<proteinExistence type="predicted"/>
<dbReference type="AlphaFoldDB" id="A0A0B7MKC8"/>
<gene>
    <name evidence="1" type="ORF">SSCH_1810004</name>
</gene>
<dbReference type="Gene3D" id="3.40.50.720">
    <property type="entry name" value="NAD(P)-binding Rossmann-like Domain"/>
    <property type="match status" value="1"/>
</dbReference>